<comment type="caution">
    <text evidence="1">The sequence shown here is derived from an EMBL/GenBank/DDBJ whole genome shotgun (WGS) entry which is preliminary data.</text>
</comment>
<keyword evidence="2" id="KW-1185">Reference proteome</keyword>
<dbReference type="OrthoDB" id="407509at2759"/>
<dbReference type="Proteomes" id="UP000838756">
    <property type="component" value="Unassembled WGS sequence"/>
</dbReference>
<evidence type="ECO:0000313" key="2">
    <source>
        <dbReference type="Proteomes" id="UP000838756"/>
    </source>
</evidence>
<evidence type="ECO:0000313" key="1">
    <source>
        <dbReference type="EMBL" id="CAH2216017.1"/>
    </source>
</evidence>
<name>A0A8S4QPP8_9NEOP</name>
<organism evidence="1 2">
    <name type="scientific">Pararge aegeria aegeria</name>
    <dbReference type="NCBI Taxonomy" id="348720"/>
    <lineage>
        <taxon>Eukaryota</taxon>
        <taxon>Metazoa</taxon>
        <taxon>Ecdysozoa</taxon>
        <taxon>Arthropoda</taxon>
        <taxon>Hexapoda</taxon>
        <taxon>Insecta</taxon>
        <taxon>Pterygota</taxon>
        <taxon>Neoptera</taxon>
        <taxon>Endopterygota</taxon>
        <taxon>Lepidoptera</taxon>
        <taxon>Glossata</taxon>
        <taxon>Ditrysia</taxon>
        <taxon>Papilionoidea</taxon>
        <taxon>Nymphalidae</taxon>
        <taxon>Satyrinae</taxon>
        <taxon>Satyrini</taxon>
        <taxon>Parargina</taxon>
        <taxon>Pararge</taxon>
    </lineage>
</organism>
<dbReference type="EMBL" id="CAKXAJ010013696">
    <property type="protein sequence ID" value="CAH2216017.1"/>
    <property type="molecule type" value="Genomic_DNA"/>
</dbReference>
<proteinExistence type="predicted"/>
<sequence>MGAAYSSENRWTLGLQECTPRTSKRGIGRPPKRFRDDIRRVAGSPWKQAAQQRGFWNSLQTTYVQQQSLIGLSDVDDGRRLCGTPPSKGLTQTGNHHGMSESPHCEICADPSNTVVNHCLQYCEKCNSPMFLA</sequence>
<reference evidence="1" key="1">
    <citation type="submission" date="2022-03" db="EMBL/GenBank/DDBJ databases">
        <authorList>
            <person name="Lindestad O."/>
        </authorList>
    </citation>
    <scope>NUCLEOTIDE SEQUENCE</scope>
</reference>
<accession>A0A8S4QPP8</accession>
<gene>
    <name evidence="1" type="primary">jg12529</name>
    <name evidence="1" type="ORF">PAEG_LOCUS4095</name>
</gene>
<protein>
    <submittedName>
        <fullName evidence="1">Jg12529 protein</fullName>
    </submittedName>
</protein>
<dbReference type="AlphaFoldDB" id="A0A8S4QPP8"/>